<dbReference type="CDD" id="cd00202">
    <property type="entry name" value="ZnF_GATA"/>
    <property type="match status" value="1"/>
</dbReference>
<organism evidence="8 9">
    <name type="scientific">Rhizopus oryzae</name>
    <name type="common">Mucormycosis agent</name>
    <name type="synonym">Rhizopus arrhizus var. delemar</name>
    <dbReference type="NCBI Taxonomy" id="64495"/>
    <lineage>
        <taxon>Eukaryota</taxon>
        <taxon>Fungi</taxon>
        <taxon>Fungi incertae sedis</taxon>
        <taxon>Mucoromycota</taxon>
        <taxon>Mucoromycotina</taxon>
        <taxon>Mucoromycetes</taxon>
        <taxon>Mucorales</taxon>
        <taxon>Mucorineae</taxon>
        <taxon>Rhizopodaceae</taxon>
        <taxon>Rhizopus</taxon>
    </lineage>
</organism>
<keyword evidence="3 6" id="KW-0863">Zinc-finger</keyword>
<dbReference type="PROSITE" id="PS50114">
    <property type="entry name" value="GATA_ZN_FINGER_2"/>
    <property type="match status" value="1"/>
</dbReference>
<comment type="caution">
    <text evidence="8">The sequence shown here is derived from an EMBL/GenBank/DDBJ whole genome shotgun (WGS) entry which is preliminary data.</text>
</comment>
<evidence type="ECO:0000256" key="6">
    <source>
        <dbReference type="PROSITE-ProRule" id="PRU00094"/>
    </source>
</evidence>
<dbReference type="SUPFAM" id="SSF57716">
    <property type="entry name" value="Glucocorticoid receptor-like (DNA-binding domain)"/>
    <property type="match status" value="1"/>
</dbReference>
<sequence>MSEHPMNYMSGMFDPTLSLQQDLFLPSPPLDMYLFNSPQLYLDTVLPTQQPKRKRANTGHIECYNCHVTKTPLWRRTPDRVHSLCNACGLYYKQYNTHRPLQVRQKQKMTTKPVMRNKKQEVTEPVMEGDDTKFKSSLDRMSTEQMENFLNLMERRCEILRSIIYSSNHREINIYTL</sequence>
<evidence type="ECO:0000256" key="4">
    <source>
        <dbReference type="ARBA" id="ARBA00022833"/>
    </source>
</evidence>
<keyword evidence="9" id="KW-1185">Reference proteome</keyword>
<evidence type="ECO:0000313" key="8">
    <source>
        <dbReference type="EMBL" id="KAG1304745.1"/>
    </source>
</evidence>
<proteinExistence type="predicted"/>
<dbReference type="Proteomes" id="UP000716291">
    <property type="component" value="Unassembled WGS sequence"/>
</dbReference>
<keyword evidence="2" id="KW-0479">Metal-binding</keyword>
<dbReference type="InterPro" id="IPR039355">
    <property type="entry name" value="Transcription_factor_GATA"/>
</dbReference>
<dbReference type="OrthoDB" id="515401at2759"/>
<dbReference type="Pfam" id="PF00320">
    <property type="entry name" value="GATA"/>
    <property type="match status" value="1"/>
</dbReference>
<gene>
    <name evidence="8" type="ORF">G6F64_008945</name>
</gene>
<dbReference type="Gene3D" id="3.30.50.10">
    <property type="entry name" value="Erythroid Transcription Factor GATA-1, subunit A"/>
    <property type="match status" value="1"/>
</dbReference>
<dbReference type="GO" id="GO:0000978">
    <property type="term" value="F:RNA polymerase II cis-regulatory region sequence-specific DNA binding"/>
    <property type="evidence" value="ECO:0007669"/>
    <property type="project" value="TreeGrafter"/>
</dbReference>
<dbReference type="InterPro" id="IPR000679">
    <property type="entry name" value="Znf_GATA"/>
</dbReference>
<keyword evidence="5" id="KW-0539">Nucleus</keyword>
<evidence type="ECO:0000259" key="7">
    <source>
        <dbReference type="PROSITE" id="PS50114"/>
    </source>
</evidence>
<dbReference type="InterPro" id="IPR013088">
    <property type="entry name" value="Znf_NHR/GATA"/>
</dbReference>
<dbReference type="GO" id="GO:0008270">
    <property type="term" value="F:zinc ion binding"/>
    <property type="evidence" value="ECO:0007669"/>
    <property type="project" value="UniProtKB-KW"/>
</dbReference>
<dbReference type="PANTHER" id="PTHR10071:SF281">
    <property type="entry name" value="BOX A-BINDING FACTOR-RELATED"/>
    <property type="match status" value="1"/>
</dbReference>
<evidence type="ECO:0000256" key="1">
    <source>
        <dbReference type="ARBA" id="ARBA00004123"/>
    </source>
</evidence>
<evidence type="ECO:0000256" key="3">
    <source>
        <dbReference type="ARBA" id="ARBA00022771"/>
    </source>
</evidence>
<dbReference type="GO" id="GO:0000981">
    <property type="term" value="F:DNA-binding transcription factor activity, RNA polymerase II-specific"/>
    <property type="evidence" value="ECO:0007669"/>
    <property type="project" value="TreeGrafter"/>
</dbReference>
<dbReference type="GO" id="GO:0005634">
    <property type="term" value="C:nucleus"/>
    <property type="evidence" value="ECO:0007669"/>
    <property type="project" value="UniProtKB-SubCell"/>
</dbReference>
<feature type="domain" description="GATA-type" evidence="7">
    <location>
        <begin position="57"/>
        <end position="112"/>
    </location>
</feature>
<protein>
    <recommendedName>
        <fullName evidence="7">GATA-type domain-containing protein</fullName>
    </recommendedName>
</protein>
<evidence type="ECO:0000313" key="9">
    <source>
        <dbReference type="Proteomes" id="UP000716291"/>
    </source>
</evidence>
<dbReference type="GO" id="GO:0000122">
    <property type="term" value="P:negative regulation of transcription by RNA polymerase II"/>
    <property type="evidence" value="ECO:0007669"/>
    <property type="project" value="TreeGrafter"/>
</dbReference>
<dbReference type="GO" id="GO:0045944">
    <property type="term" value="P:positive regulation of transcription by RNA polymerase II"/>
    <property type="evidence" value="ECO:0007669"/>
    <property type="project" value="TreeGrafter"/>
</dbReference>
<dbReference type="EMBL" id="JAANQT010001545">
    <property type="protein sequence ID" value="KAG1304745.1"/>
    <property type="molecule type" value="Genomic_DNA"/>
</dbReference>
<reference evidence="8" key="1">
    <citation type="journal article" date="2020" name="Microb. Genom.">
        <title>Genetic diversity of clinical and environmental Mucorales isolates obtained from an investigation of mucormycosis cases among solid organ transplant recipients.</title>
        <authorList>
            <person name="Nguyen M.H."/>
            <person name="Kaul D."/>
            <person name="Muto C."/>
            <person name="Cheng S.J."/>
            <person name="Richter R.A."/>
            <person name="Bruno V.M."/>
            <person name="Liu G."/>
            <person name="Beyhan S."/>
            <person name="Sundermann A.J."/>
            <person name="Mounaud S."/>
            <person name="Pasculle A.W."/>
            <person name="Nierman W.C."/>
            <person name="Driscoll E."/>
            <person name="Cumbie R."/>
            <person name="Clancy C.J."/>
            <person name="Dupont C.L."/>
        </authorList>
    </citation>
    <scope>NUCLEOTIDE SEQUENCE</scope>
    <source>
        <strain evidence="8">GL11</strain>
    </source>
</reference>
<name>A0A9P6X3Y2_RHIOR</name>
<accession>A0A9P6X3Y2</accession>
<dbReference type="PANTHER" id="PTHR10071">
    <property type="entry name" value="TRANSCRIPTION FACTOR GATA FAMILY MEMBER"/>
    <property type="match status" value="1"/>
</dbReference>
<comment type="subcellular location">
    <subcellularLocation>
        <location evidence="1">Nucleus</location>
    </subcellularLocation>
</comment>
<evidence type="ECO:0000256" key="2">
    <source>
        <dbReference type="ARBA" id="ARBA00022723"/>
    </source>
</evidence>
<dbReference type="AlphaFoldDB" id="A0A9P6X3Y2"/>
<evidence type="ECO:0000256" key="5">
    <source>
        <dbReference type="ARBA" id="ARBA00023242"/>
    </source>
</evidence>
<keyword evidence="4" id="KW-0862">Zinc</keyword>
<dbReference type="SMART" id="SM00401">
    <property type="entry name" value="ZnF_GATA"/>
    <property type="match status" value="1"/>
</dbReference>